<dbReference type="AlphaFoldDB" id="A0A5B7SY03"/>
<evidence type="ECO:0000313" key="6">
    <source>
        <dbReference type="Proteomes" id="UP000310017"/>
    </source>
</evidence>
<dbReference type="RefSeq" id="WP_138854515.1">
    <property type="nucleotide sequence ID" value="NZ_CP040710.1"/>
</dbReference>
<dbReference type="GO" id="GO:0016740">
    <property type="term" value="F:transferase activity"/>
    <property type="evidence" value="ECO:0007669"/>
    <property type="project" value="UniProtKB-KW"/>
</dbReference>
<dbReference type="PANTHER" id="PTHR48094">
    <property type="entry name" value="PROTEIN/NUCLEIC ACID DEGLYCASE DJ-1-RELATED"/>
    <property type="match status" value="1"/>
</dbReference>
<dbReference type="OrthoDB" id="9792284at2"/>
<protein>
    <submittedName>
        <fullName evidence="5">Type 1 glutamine amidotransferase domain-containing protein</fullName>
    </submittedName>
</protein>
<reference evidence="5 6" key="1">
    <citation type="submission" date="2019-05" db="EMBL/GenBank/DDBJ databases">
        <title>Genome sequencing of F202Z8.</title>
        <authorList>
            <person name="Kwon Y.M."/>
        </authorList>
    </citation>
    <scope>NUCLEOTIDE SEQUENCE [LARGE SCALE GENOMIC DNA]</scope>
    <source>
        <strain evidence="5 6">F202Z8</strain>
    </source>
</reference>
<dbReference type="PANTHER" id="PTHR48094:SF11">
    <property type="entry name" value="GLUTATHIONE-INDEPENDENT GLYOXALASE HSP31-RELATED"/>
    <property type="match status" value="1"/>
</dbReference>
<keyword evidence="2" id="KW-0456">Lyase</keyword>
<dbReference type="InterPro" id="IPR029062">
    <property type="entry name" value="Class_I_gatase-like"/>
</dbReference>
<accession>A0A5B7SY03</accession>
<keyword evidence="1" id="KW-0346">Stress response</keyword>
<dbReference type="PROSITE" id="PS51257">
    <property type="entry name" value="PROKAR_LIPOPROTEIN"/>
    <property type="match status" value="1"/>
</dbReference>
<evidence type="ECO:0000256" key="3">
    <source>
        <dbReference type="ARBA" id="ARBA00038493"/>
    </source>
</evidence>
<dbReference type="Proteomes" id="UP000310017">
    <property type="component" value="Chromosome"/>
</dbReference>
<dbReference type="Gene3D" id="3.40.50.880">
    <property type="match status" value="1"/>
</dbReference>
<dbReference type="InterPro" id="IPR050325">
    <property type="entry name" value="Prot/Nucl_acid_deglycase"/>
</dbReference>
<sequence length="260" mass="28869">MGRIKNGFVLLLVMICFFYGCAEDKNGPVAEKPRERILFIVSNAHFYGDSNINASNHFAEIVHAYDVFTAAGFAIDFVSPEGGAIPIGYINTSDSLQKRYLYDNTFMDALETTKSPDEIKAADYKAVYYGGGGAAMFGVPENESIQKIVMELYEQHKGIISAICHGTAGIVNLKTQDGNYVYAGKKVNGFPDVFERKEAEYYKTFPFSIQERIKEGDGNFMFSEKGWDGFYQLDGRLITGQDPSSAAIVAEKILETLEQL</sequence>
<dbReference type="GO" id="GO:0019243">
    <property type="term" value="P:methylglyoxal catabolic process to D-lactate via S-lactoyl-glutathione"/>
    <property type="evidence" value="ECO:0007669"/>
    <property type="project" value="TreeGrafter"/>
</dbReference>
<dbReference type="EMBL" id="CP040710">
    <property type="protein sequence ID" value="QCX02179.1"/>
    <property type="molecule type" value="Genomic_DNA"/>
</dbReference>
<keyword evidence="6" id="KW-1185">Reference proteome</keyword>
<evidence type="ECO:0000259" key="4">
    <source>
        <dbReference type="Pfam" id="PF01965"/>
    </source>
</evidence>
<dbReference type="SUPFAM" id="SSF52317">
    <property type="entry name" value="Class I glutamine amidotransferase-like"/>
    <property type="match status" value="1"/>
</dbReference>
<dbReference type="Pfam" id="PF01965">
    <property type="entry name" value="DJ-1_PfpI"/>
    <property type="match status" value="1"/>
</dbReference>
<evidence type="ECO:0000313" key="5">
    <source>
        <dbReference type="EMBL" id="QCX02179.1"/>
    </source>
</evidence>
<keyword evidence="5" id="KW-0808">Transferase</keyword>
<organism evidence="5 6">
    <name type="scientific">Aggregatimonas sangjinii</name>
    <dbReference type="NCBI Taxonomy" id="2583587"/>
    <lineage>
        <taxon>Bacteria</taxon>
        <taxon>Pseudomonadati</taxon>
        <taxon>Bacteroidota</taxon>
        <taxon>Flavobacteriia</taxon>
        <taxon>Flavobacteriales</taxon>
        <taxon>Flavobacteriaceae</taxon>
        <taxon>Aggregatimonas</taxon>
    </lineage>
</organism>
<feature type="domain" description="DJ-1/PfpI" evidence="4">
    <location>
        <begin position="60"/>
        <end position="255"/>
    </location>
</feature>
<keyword evidence="5" id="KW-0315">Glutamine amidotransferase</keyword>
<dbReference type="InterPro" id="IPR002818">
    <property type="entry name" value="DJ-1/PfpI"/>
</dbReference>
<dbReference type="GO" id="GO:0019172">
    <property type="term" value="F:glyoxalase III activity"/>
    <property type="evidence" value="ECO:0007669"/>
    <property type="project" value="TreeGrafter"/>
</dbReference>
<dbReference type="KEGG" id="asag:FGM00_19415"/>
<dbReference type="CDD" id="cd03141">
    <property type="entry name" value="GATase1_Hsp31_like"/>
    <property type="match status" value="1"/>
</dbReference>
<proteinExistence type="inferred from homology"/>
<comment type="similarity">
    <text evidence="3">Belongs to the peptidase C56 family. HSP31-like subfamily.</text>
</comment>
<evidence type="ECO:0000256" key="1">
    <source>
        <dbReference type="ARBA" id="ARBA00023016"/>
    </source>
</evidence>
<dbReference type="GO" id="GO:0005737">
    <property type="term" value="C:cytoplasm"/>
    <property type="evidence" value="ECO:0007669"/>
    <property type="project" value="TreeGrafter"/>
</dbReference>
<evidence type="ECO:0000256" key="2">
    <source>
        <dbReference type="ARBA" id="ARBA00023239"/>
    </source>
</evidence>
<name>A0A5B7SY03_9FLAO</name>
<gene>
    <name evidence="5" type="ORF">FGM00_19415</name>
</gene>